<accession>A0AC34PYF7</accession>
<dbReference type="Proteomes" id="UP000887576">
    <property type="component" value="Unplaced"/>
</dbReference>
<evidence type="ECO:0000313" key="2">
    <source>
        <dbReference type="WBParaSite" id="JU765_v2.g11212.t1"/>
    </source>
</evidence>
<name>A0AC34PYF7_9BILA</name>
<organism evidence="1 2">
    <name type="scientific">Panagrolaimus sp. JU765</name>
    <dbReference type="NCBI Taxonomy" id="591449"/>
    <lineage>
        <taxon>Eukaryota</taxon>
        <taxon>Metazoa</taxon>
        <taxon>Ecdysozoa</taxon>
        <taxon>Nematoda</taxon>
        <taxon>Chromadorea</taxon>
        <taxon>Rhabditida</taxon>
        <taxon>Tylenchina</taxon>
        <taxon>Panagrolaimomorpha</taxon>
        <taxon>Panagrolaimoidea</taxon>
        <taxon>Panagrolaimidae</taxon>
        <taxon>Panagrolaimus</taxon>
    </lineage>
</organism>
<protein>
    <submittedName>
        <fullName evidence="2">Uncharacterized protein</fullName>
    </submittedName>
</protein>
<evidence type="ECO:0000313" key="1">
    <source>
        <dbReference type="Proteomes" id="UP000887576"/>
    </source>
</evidence>
<reference evidence="2" key="1">
    <citation type="submission" date="2022-11" db="UniProtKB">
        <authorList>
            <consortium name="WormBaseParasite"/>
        </authorList>
    </citation>
    <scope>IDENTIFICATION</scope>
</reference>
<proteinExistence type="predicted"/>
<dbReference type="WBParaSite" id="JU765_v2.g11212.t1">
    <property type="protein sequence ID" value="JU765_v2.g11212.t1"/>
    <property type="gene ID" value="JU765_v2.g11212"/>
</dbReference>
<sequence length="351" mass="39488">MIHPINLPEELLAYNPTRPTLIELRKRPKITYTCDGRKMKDGIPTTPKSPNHLWESAFVRGFIHRMAYDAKAEAEETSSVESMIDVIDLHPPSSDLVASATDRPSHSSNDLVEPKFALSMRHPDTVFDEDDDEMPSIFRRSSAQFIKNSPSAIIDPETISPILQPCCSFAELQCKHVCPHSRSTVLKEFLRFDFSNSKNLFETGDSETDEASDSPTVFVPDALGSRIWINKPLNKSYGPNQLQLPSPPVQKSQLCFSVKKFKLVNDLLKIQVIAHKTDSAKLVLETSVHLHVARGQQIHQKLFSNDELFHLQSSENVLNLMIDMNLVDFGEDGMDEDDYLVVTILGHISCC</sequence>